<evidence type="ECO:0000256" key="9">
    <source>
        <dbReference type="SAM" id="Phobius"/>
    </source>
</evidence>
<dbReference type="Pfam" id="PF14798">
    <property type="entry name" value="Ca_hom_mod"/>
    <property type="match status" value="1"/>
</dbReference>
<evidence type="ECO:0000256" key="6">
    <source>
        <dbReference type="ARBA" id="ARBA00023065"/>
    </source>
</evidence>
<keyword evidence="3" id="KW-0813">Transport</keyword>
<dbReference type="Proteomes" id="UP000504632">
    <property type="component" value="Chromosome 9"/>
</dbReference>
<keyword evidence="8" id="KW-0407">Ion channel</keyword>
<reference evidence="11" key="1">
    <citation type="submission" date="2025-08" db="UniProtKB">
        <authorList>
            <consortium name="RefSeq"/>
        </authorList>
    </citation>
    <scope>IDENTIFICATION</scope>
</reference>
<evidence type="ECO:0000256" key="1">
    <source>
        <dbReference type="ARBA" id="ARBA00004141"/>
    </source>
</evidence>
<keyword evidence="7 9" id="KW-0472">Membrane</keyword>
<dbReference type="GO" id="GO:0005886">
    <property type="term" value="C:plasma membrane"/>
    <property type="evidence" value="ECO:0007669"/>
    <property type="project" value="TreeGrafter"/>
</dbReference>
<evidence type="ECO:0000256" key="3">
    <source>
        <dbReference type="ARBA" id="ARBA00022448"/>
    </source>
</evidence>
<dbReference type="PANTHER" id="PTHR32261:SF4">
    <property type="entry name" value="CALCIUM HOMEOSTASIS MODULATOR PROTEIN 6"/>
    <property type="match status" value="1"/>
</dbReference>
<dbReference type="InParanoid" id="A0A6J2WCV3"/>
<evidence type="ECO:0000256" key="4">
    <source>
        <dbReference type="ARBA" id="ARBA00022692"/>
    </source>
</evidence>
<protein>
    <submittedName>
        <fullName evidence="11">Calcium homeostasis modulator protein 6</fullName>
    </submittedName>
</protein>
<dbReference type="RefSeq" id="XP_030641191.1">
    <property type="nucleotide sequence ID" value="XM_030785331.1"/>
</dbReference>
<organism evidence="10 11">
    <name type="scientific">Chanos chanos</name>
    <name type="common">Milkfish</name>
    <name type="synonym">Mugil chanos</name>
    <dbReference type="NCBI Taxonomy" id="29144"/>
    <lineage>
        <taxon>Eukaryota</taxon>
        <taxon>Metazoa</taxon>
        <taxon>Chordata</taxon>
        <taxon>Craniata</taxon>
        <taxon>Vertebrata</taxon>
        <taxon>Euteleostomi</taxon>
        <taxon>Actinopterygii</taxon>
        <taxon>Neopterygii</taxon>
        <taxon>Teleostei</taxon>
        <taxon>Ostariophysi</taxon>
        <taxon>Gonorynchiformes</taxon>
        <taxon>Chanidae</taxon>
        <taxon>Chanos</taxon>
    </lineage>
</organism>
<sequence>MATKAMDIVKKINSGPTGPNLWFGLIALITAGGEQGFSSFAFKCPCNDWNFTYGAVSLLVPAQVLLILGYMLHNKTWKLFTGLCRRKSKLCHLGNFTALMQITVTALVAPVTWIAIALLKGEYFECAMTGTNATLFVRHFCHKSSAQCQTELQKFPCGRSTTVSQAEREAVLASIRAQSQVLGWLLIASFIMLLFVLTCWTRCGSPVSYLQLQFWRTYRLKELDLFERQAAARAAELAERNTKSFFELTKAEALRNPSRQAWEKISALVSYSNFDEYYSSLHRYVCTSQDPENPMKRSENSGGIALNRLPSLDPDDTIRMMLPMEIAE</sequence>
<evidence type="ECO:0000313" key="10">
    <source>
        <dbReference type="Proteomes" id="UP000504632"/>
    </source>
</evidence>
<comment type="subcellular location">
    <subcellularLocation>
        <location evidence="1">Membrane</location>
        <topology evidence="1">Multi-pass membrane protein</topology>
    </subcellularLocation>
</comment>
<dbReference type="GO" id="GO:1904669">
    <property type="term" value="P:ATP export"/>
    <property type="evidence" value="ECO:0007669"/>
    <property type="project" value="UniProtKB-ARBA"/>
</dbReference>
<feature type="transmembrane region" description="Helical" evidence="9">
    <location>
        <begin position="93"/>
        <end position="119"/>
    </location>
</feature>
<evidence type="ECO:0000256" key="2">
    <source>
        <dbReference type="ARBA" id="ARBA00008497"/>
    </source>
</evidence>
<feature type="transmembrane region" description="Helical" evidence="9">
    <location>
        <begin position="51"/>
        <end position="72"/>
    </location>
</feature>
<proteinExistence type="inferred from homology"/>
<dbReference type="InterPro" id="IPR029569">
    <property type="entry name" value="CALHM"/>
</dbReference>
<dbReference type="PANTHER" id="PTHR32261">
    <property type="entry name" value="CALCIUM HOMEOSTASIS MODULATOR PROTEIN"/>
    <property type="match status" value="1"/>
</dbReference>
<dbReference type="GO" id="GO:0005261">
    <property type="term" value="F:monoatomic cation channel activity"/>
    <property type="evidence" value="ECO:0007669"/>
    <property type="project" value="TreeGrafter"/>
</dbReference>
<dbReference type="GeneID" id="115821510"/>
<evidence type="ECO:0000256" key="7">
    <source>
        <dbReference type="ARBA" id="ARBA00023136"/>
    </source>
</evidence>
<evidence type="ECO:0000313" key="11">
    <source>
        <dbReference type="RefSeq" id="XP_030641191.1"/>
    </source>
</evidence>
<dbReference type="AlphaFoldDB" id="A0A6J2WCV3"/>
<gene>
    <name evidence="11" type="primary">calhm6</name>
</gene>
<dbReference type="CTD" id="441168"/>
<keyword evidence="4 9" id="KW-0812">Transmembrane</keyword>
<comment type="similarity">
    <text evidence="2">Belongs to the CALHM family.</text>
</comment>
<keyword evidence="6" id="KW-0406">Ion transport</keyword>
<evidence type="ECO:0000256" key="5">
    <source>
        <dbReference type="ARBA" id="ARBA00022989"/>
    </source>
</evidence>
<dbReference type="OrthoDB" id="5962981at2759"/>
<keyword evidence="10" id="KW-1185">Reference proteome</keyword>
<keyword evidence="5 9" id="KW-1133">Transmembrane helix</keyword>
<name>A0A6J2WCV3_CHACN</name>
<accession>A0A6J2WCV3</accession>
<feature type="transmembrane region" description="Helical" evidence="9">
    <location>
        <begin position="181"/>
        <end position="200"/>
    </location>
</feature>
<evidence type="ECO:0000256" key="8">
    <source>
        <dbReference type="ARBA" id="ARBA00023303"/>
    </source>
</evidence>